<evidence type="ECO:0000313" key="3">
    <source>
        <dbReference type="Proteomes" id="UP001066276"/>
    </source>
</evidence>
<proteinExistence type="predicted"/>
<dbReference type="EMBL" id="JANPWB010000010">
    <property type="protein sequence ID" value="KAJ1138105.1"/>
    <property type="molecule type" value="Genomic_DNA"/>
</dbReference>
<feature type="compositionally biased region" description="Polar residues" evidence="1">
    <location>
        <begin position="7"/>
        <end position="20"/>
    </location>
</feature>
<reference evidence="2" key="1">
    <citation type="journal article" date="2022" name="bioRxiv">
        <title>Sequencing and chromosome-scale assembly of the giantPleurodeles waltlgenome.</title>
        <authorList>
            <person name="Brown T."/>
            <person name="Elewa A."/>
            <person name="Iarovenko S."/>
            <person name="Subramanian E."/>
            <person name="Araus A.J."/>
            <person name="Petzold A."/>
            <person name="Susuki M."/>
            <person name="Suzuki K.-i.T."/>
            <person name="Hayashi T."/>
            <person name="Toyoda A."/>
            <person name="Oliveira C."/>
            <person name="Osipova E."/>
            <person name="Leigh N.D."/>
            <person name="Simon A."/>
            <person name="Yun M.H."/>
        </authorList>
    </citation>
    <scope>NUCLEOTIDE SEQUENCE</scope>
    <source>
        <strain evidence="2">20211129_DDA</strain>
        <tissue evidence="2">Liver</tissue>
    </source>
</reference>
<gene>
    <name evidence="2" type="ORF">NDU88_004496</name>
</gene>
<keyword evidence="3" id="KW-1185">Reference proteome</keyword>
<comment type="caution">
    <text evidence="2">The sequence shown here is derived from an EMBL/GenBank/DDBJ whole genome shotgun (WGS) entry which is preliminary data.</text>
</comment>
<evidence type="ECO:0000256" key="1">
    <source>
        <dbReference type="SAM" id="MobiDB-lite"/>
    </source>
</evidence>
<name>A0AAV7QD75_PLEWA</name>
<feature type="compositionally biased region" description="Basic residues" evidence="1">
    <location>
        <begin position="191"/>
        <end position="203"/>
    </location>
</feature>
<dbReference type="Proteomes" id="UP001066276">
    <property type="component" value="Chromosome 6"/>
</dbReference>
<protein>
    <submittedName>
        <fullName evidence="2">Uncharacterized protein</fullName>
    </submittedName>
</protein>
<accession>A0AAV7QD75</accession>
<feature type="compositionally biased region" description="Pro residues" evidence="1">
    <location>
        <begin position="45"/>
        <end position="60"/>
    </location>
</feature>
<feature type="region of interest" description="Disordered" evidence="1">
    <location>
        <begin position="113"/>
        <end position="203"/>
    </location>
</feature>
<feature type="region of interest" description="Disordered" evidence="1">
    <location>
        <begin position="1"/>
        <end position="68"/>
    </location>
</feature>
<sequence>MTYHTGPHSSSILTAAQNDGSGRARLPGPPVDYHTAARAARPSIASPPPSPAPRAPPPASKFPRRSARPGAGTGVILWLPLGPTQLRSHLVHNNIVASQTSHQFPGGALLLSTPSNGPRPGTAAPLPGTKGVPQVEHGSSTRPWEAPTGGLPAPLTSPLLGCPRVSWGNSDRKGAPPRGRPCVRTPASPHTPHHTARPYRRSA</sequence>
<dbReference type="AlphaFoldDB" id="A0AAV7QD75"/>
<evidence type="ECO:0000313" key="2">
    <source>
        <dbReference type="EMBL" id="KAJ1138105.1"/>
    </source>
</evidence>
<organism evidence="2 3">
    <name type="scientific">Pleurodeles waltl</name>
    <name type="common">Iberian ribbed newt</name>
    <dbReference type="NCBI Taxonomy" id="8319"/>
    <lineage>
        <taxon>Eukaryota</taxon>
        <taxon>Metazoa</taxon>
        <taxon>Chordata</taxon>
        <taxon>Craniata</taxon>
        <taxon>Vertebrata</taxon>
        <taxon>Euteleostomi</taxon>
        <taxon>Amphibia</taxon>
        <taxon>Batrachia</taxon>
        <taxon>Caudata</taxon>
        <taxon>Salamandroidea</taxon>
        <taxon>Salamandridae</taxon>
        <taxon>Pleurodelinae</taxon>
        <taxon>Pleurodeles</taxon>
    </lineage>
</organism>